<dbReference type="PANTHER" id="PTHR13056">
    <property type="entry name" value="VACUOLAR FUSION PROTEIN CCZ1 HOMOLOG-RELATED"/>
    <property type="match status" value="1"/>
</dbReference>
<evidence type="ECO:0000256" key="2">
    <source>
        <dbReference type="SAM" id="MobiDB-lite"/>
    </source>
</evidence>
<dbReference type="Proteomes" id="UP000218811">
    <property type="component" value="Unassembled WGS sequence"/>
</dbReference>
<feature type="region of interest" description="Disordered" evidence="2">
    <location>
        <begin position="257"/>
        <end position="315"/>
    </location>
</feature>
<evidence type="ECO:0000313" key="4">
    <source>
        <dbReference type="EMBL" id="PCH44368.1"/>
    </source>
</evidence>
<feature type="compositionally biased region" description="Low complexity" evidence="2">
    <location>
        <begin position="293"/>
        <end position="305"/>
    </location>
</feature>
<gene>
    <name evidence="4" type="ORF">WOLCODRAFT_133189</name>
</gene>
<reference evidence="4 5" key="1">
    <citation type="journal article" date="2012" name="Science">
        <title>The Paleozoic origin of enzymatic lignin decomposition reconstructed from 31 fungal genomes.</title>
        <authorList>
            <person name="Floudas D."/>
            <person name="Binder M."/>
            <person name="Riley R."/>
            <person name="Barry K."/>
            <person name="Blanchette R.A."/>
            <person name="Henrissat B."/>
            <person name="Martinez A.T."/>
            <person name="Otillar R."/>
            <person name="Spatafora J.W."/>
            <person name="Yadav J.S."/>
            <person name="Aerts A."/>
            <person name="Benoit I."/>
            <person name="Boyd A."/>
            <person name="Carlson A."/>
            <person name="Copeland A."/>
            <person name="Coutinho P.M."/>
            <person name="de Vries R.P."/>
            <person name="Ferreira P."/>
            <person name="Findley K."/>
            <person name="Foster B."/>
            <person name="Gaskell J."/>
            <person name="Glotzer D."/>
            <person name="Gorecki P."/>
            <person name="Heitman J."/>
            <person name="Hesse C."/>
            <person name="Hori C."/>
            <person name="Igarashi K."/>
            <person name="Jurgens J.A."/>
            <person name="Kallen N."/>
            <person name="Kersten P."/>
            <person name="Kohler A."/>
            <person name="Kuees U."/>
            <person name="Kumar T.K.A."/>
            <person name="Kuo A."/>
            <person name="LaButti K."/>
            <person name="Larrondo L.F."/>
            <person name="Lindquist E."/>
            <person name="Ling A."/>
            <person name="Lombard V."/>
            <person name="Lucas S."/>
            <person name="Lundell T."/>
            <person name="Martin R."/>
            <person name="McLaughlin D.J."/>
            <person name="Morgenstern I."/>
            <person name="Morin E."/>
            <person name="Murat C."/>
            <person name="Nagy L.G."/>
            <person name="Nolan M."/>
            <person name="Ohm R.A."/>
            <person name="Patyshakuliyeva A."/>
            <person name="Rokas A."/>
            <person name="Ruiz-Duenas F.J."/>
            <person name="Sabat G."/>
            <person name="Salamov A."/>
            <person name="Samejima M."/>
            <person name="Schmutz J."/>
            <person name="Slot J.C."/>
            <person name="St John F."/>
            <person name="Stenlid J."/>
            <person name="Sun H."/>
            <person name="Sun S."/>
            <person name="Syed K."/>
            <person name="Tsang A."/>
            <person name="Wiebenga A."/>
            <person name="Young D."/>
            <person name="Pisabarro A."/>
            <person name="Eastwood D.C."/>
            <person name="Martin F."/>
            <person name="Cullen D."/>
            <person name="Grigoriev I.V."/>
            <person name="Hibbett D.S."/>
        </authorList>
    </citation>
    <scope>NUCLEOTIDE SEQUENCE [LARGE SCALE GENOMIC DNA]</scope>
    <source>
        <strain evidence="4 5">MD-104</strain>
    </source>
</reference>
<comment type="similarity">
    <text evidence="1">Belongs to the CCZ1 family.</text>
</comment>
<dbReference type="GO" id="GO:0016192">
    <property type="term" value="P:vesicle-mediated transport"/>
    <property type="evidence" value="ECO:0007669"/>
    <property type="project" value="InterPro"/>
</dbReference>
<proteinExistence type="inferred from homology"/>
<dbReference type="Pfam" id="PF19031">
    <property type="entry name" value="Intu_longin_1"/>
    <property type="match status" value="1"/>
</dbReference>
<evidence type="ECO:0000256" key="1">
    <source>
        <dbReference type="ARBA" id="ARBA00005352"/>
    </source>
</evidence>
<evidence type="ECO:0000259" key="3">
    <source>
        <dbReference type="Pfam" id="PF19031"/>
    </source>
</evidence>
<dbReference type="InterPro" id="IPR043987">
    <property type="entry name" value="CCZ1/INTU/HSP4_longin_1"/>
</dbReference>
<dbReference type="InterPro" id="IPR013176">
    <property type="entry name" value="Ccz1"/>
</dbReference>
<evidence type="ECO:0000313" key="5">
    <source>
        <dbReference type="Proteomes" id="UP000218811"/>
    </source>
</evidence>
<feature type="domain" description="CCZ1/INTU/HSP4 first Longin" evidence="3">
    <location>
        <begin position="27"/>
        <end position="161"/>
    </location>
</feature>
<feature type="compositionally biased region" description="Pro residues" evidence="2">
    <location>
        <begin position="355"/>
        <end position="371"/>
    </location>
</feature>
<feature type="compositionally biased region" description="Polar residues" evidence="2">
    <location>
        <begin position="434"/>
        <end position="464"/>
    </location>
</feature>
<dbReference type="EMBL" id="KB468157">
    <property type="protein sequence ID" value="PCH44368.1"/>
    <property type="molecule type" value="Genomic_DNA"/>
</dbReference>
<feature type="compositionally biased region" description="Polar residues" evidence="2">
    <location>
        <begin position="404"/>
        <end position="415"/>
    </location>
</feature>
<dbReference type="OrthoDB" id="240546at2759"/>
<dbReference type="GO" id="GO:0035658">
    <property type="term" value="C:Mon1-Ccz1 complex"/>
    <property type="evidence" value="ECO:0007669"/>
    <property type="project" value="InterPro"/>
</dbReference>
<organism evidence="4 5">
    <name type="scientific">Wolfiporia cocos (strain MD-104)</name>
    <name type="common">Brown rot fungus</name>
    <dbReference type="NCBI Taxonomy" id="742152"/>
    <lineage>
        <taxon>Eukaryota</taxon>
        <taxon>Fungi</taxon>
        <taxon>Dikarya</taxon>
        <taxon>Basidiomycota</taxon>
        <taxon>Agaricomycotina</taxon>
        <taxon>Agaricomycetes</taxon>
        <taxon>Polyporales</taxon>
        <taxon>Phaeolaceae</taxon>
        <taxon>Wolfiporia</taxon>
    </lineage>
</organism>
<dbReference type="AlphaFoldDB" id="A0A2H3K2K5"/>
<protein>
    <recommendedName>
        <fullName evidence="3">CCZ1/INTU/HSP4 first Longin domain-containing protein</fullName>
    </recommendedName>
</protein>
<sequence>MSRIPPALLYLTIFNPTLRPTTALSPDDEDAEEQAHILFYTARERAVSRDRILRQVGLAKALINFTELFDTNRACENVHSQSRRMIMVSPEPNFWIHACLEVAKSPRPPPSKNKGKDKNQHPNDLAMNQEVIYDYHESSIMDSALRAHILAGYEEFKLTHGSFTSILAADGQQTLELQLERFFTVWAWKWDIEEDTDLASYIGVPLHPLSQALTHILDEFVLEPDGICVFVLAPPYVIPSSRYAASRFPPTFARHMMSRIPPTPLPTPAPTDNTTSPFTVKDTHGDPSRPGRSSNHGSSAASPSNEKPPNDASVAAPSTFAIMPSVSLGMDMRSLRWGWPGYWAFGRGSSTKPSSVPPTPSSPSSNPPDAPTSPQQEQHEELASHAEKHEQMAHKRREVDVDTESLQEAISTQYIHSPAEQQVPPMTSPALQRRTASPSQITRSGSTTSAVSLPTSGSRPQSVVASRSSSRPGTASSFVSPSGSGLQLHMTGALASPKPPSVFLPTTVHLADTADGTKTHRKRVWHLTRGPFTFGLVAEDRSSPAFLETSVKVDAILAEISKIITEHEKKCGCSLFVLYQAHAHSVYSGLEISIPTASKILQPRDAHVVAANGFTFSSSMEFSPSSEHLFDAQQLFQNESDIYEVFSRMQSPQHWFLAKRGLGDGKNLHDGQAYMEIARKESTITDVDNALSAVVRKFVEQG</sequence>
<accession>A0A2H3K2K5</accession>
<dbReference type="PANTHER" id="PTHR13056:SF0">
    <property type="entry name" value="VACUOLAR FUSION PROTEIN CCZ1 HOMOLOG-RELATED"/>
    <property type="match status" value="1"/>
</dbReference>
<name>A0A2H3K2K5_WOLCO</name>
<feature type="compositionally biased region" description="Low complexity" evidence="2">
    <location>
        <begin position="465"/>
        <end position="477"/>
    </location>
</feature>
<keyword evidence="5" id="KW-1185">Reference proteome</keyword>
<dbReference type="STRING" id="742152.A0A2H3K2K5"/>
<feature type="region of interest" description="Disordered" evidence="2">
    <location>
        <begin position="349"/>
        <end position="482"/>
    </location>
</feature>
<dbReference type="OMA" id="EPNFWIH"/>
<feature type="compositionally biased region" description="Basic and acidic residues" evidence="2">
    <location>
        <begin position="377"/>
        <end position="400"/>
    </location>
</feature>